<dbReference type="EMBL" id="CM002878">
    <property type="protein sequence ID" value="KFH98274.1"/>
    <property type="molecule type" value="Genomic_DNA"/>
</dbReference>
<feature type="transmembrane region" description="Helical" evidence="9">
    <location>
        <begin position="6"/>
        <end position="25"/>
    </location>
</feature>
<feature type="transmembrane region" description="Helical" evidence="9">
    <location>
        <begin position="87"/>
        <end position="107"/>
    </location>
</feature>
<evidence type="ECO:0000256" key="9">
    <source>
        <dbReference type="RuleBase" id="RU003640"/>
    </source>
</evidence>
<evidence type="ECO:0000256" key="3">
    <source>
        <dbReference type="ARBA" id="ARBA00021007"/>
    </source>
</evidence>
<dbReference type="Pfam" id="PF00507">
    <property type="entry name" value="Oxidored_q4"/>
    <property type="match status" value="1"/>
</dbReference>
<protein>
    <recommendedName>
        <fullName evidence="3 9">NADH-ubiquinone oxidoreductase chain 3</fullName>
        <ecNumber evidence="9">7.1.1.2</ecNumber>
    </recommendedName>
</protein>
<keyword evidence="5 9" id="KW-0812">Transmembrane</keyword>
<dbReference type="Gene3D" id="1.20.58.1610">
    <property type="entry name" value="NADH:ubiquinone/plastoquinone oxidoreductase, chain 3"/>
    <property type="match status" value="1"/>
</dbReference>
<keyword evidence="11" id="KW-1185">Reference proteome</keyword>
<keyword evidence="4 9" id="KW-0813">Transport</keyword>
<accession>A0A086VL75</accession>
<keyword evidence="9" id="KW-0679">Respiratory chain</keyword>
<comment type="catalytic activity">
    <reaction evidence="8 9">
        <text>a ubiquinone + NADH + 5 H(+)(in) = a ubiquinol + NAD(+) + 4 H(+)(out)</text>
        <dbReference type="Rhea" id="RHEA:29091"/>
        <dbReference type="Rhea" id="RHEA-COMP:9565"/>
        <dbReference type="Rhea" id="RHEA-COMP:9566"/>
        <dbReference type="ChEBI" id="CHEBI:15378"/>
        <dbReference type="ChEBI" id="CHEBI:16389"/>
        <dbReference type="ChEBI" id="CHEBI:17976"/>
        <dbReference type="ChEBI" id="CHEBI:57540"/>
        <dbReference type="ChEBI" id="CHEBI:57945"/>
        <dbReference type="EC" id="7.1.1.2"/>
    </reaction>
</comment>
<dbReference type="GO" id="GO:0008137">
    <property type="term" value="F:NADH dehydrogenase (ubiquinone) activity"/>
    <property type="evidence" value="ECO:0007669"/>
    <property type="project" value="UniProtKB-UniRule"/>
</dbReference>
<dbReference type="Proteomes" id="UP000243308">
    <property type="component" value="Mitochondrion MT"/>
</dbReference>
<dbReference type="GO" id="GO:0030964">
    <property type="term" value="C:NADH dehydrogenase complex"/>
    <property type="evidence" value="ECO:0007669"/>
    <property type="project" value="TreeGrafter"/>
</dbReference>
<keyword evidence="9" id="KW-0520">NAD</keyword>
<evidence type="ECO:0000256" key="6">
    <source>
        <dbReference type="ARBA" id="ARBA00022989"/>
    </source>
</evidence>
<sequence>MNSFLFYFILVPVIVIALLVLNLFFAQSKPNEEKLTTFECGFSPVEQARQKFSIHFYLVGILFLVFDLEVLLLFPAAVSMYSIGQSGFWILVFFLVVLTIGFVYEYASGALNYANKEKDSELPPINYLTLIKDKPLFKDINYKHNARNYSSASSKNEFKDFWLNIKPISKWYNLDKNSYFTTYINKYNSQNGIYIYRFI</sequence>
<keyword evidence="9" id="KW-1278">Translocase</keyword>
<keyword evidence="9 10" id="KW-0496">Mitochondrion</keyword>
<geneLocation type="mitochondrion" evidence="10"/>
<dbReference type="InterPro" id="IPR038430">
    <property type="entry name" value="NDAH_ubi_oxred_su3_sf"/>
</dbReference>
<evidence type="ECO:0000256" key="2">
    <source>
        <dbReference type="ARBA" id="ARBA00008472"/>
    </source>
</evidence>
<keyword evidence="6 9" id="KW-1133">Transmembrane helix</keyword>
<evidence type="ECO:0000256" key="5">
    <source>
        <dbReference type="ARBA" id="ARBA00022692"/>
    </source>
</evidence>
<dbReference type="PANTHER" id="PTHR11058">
    <property type="entry name" value="NADH-UBIQUINONE OXIDOREDUCTASE CHAIN 3"/>
    <property type="match status" value="1"/>
</dbReference>
<gene>
    <name evidence="10" type="ORF">MVEG_20012</name>
</gene>
<comment type="subcellular location">
    <subcellularLocation>
        <location evidence="1">Membrane</location>
    </subcellularLocation>
    <subcellularLocation>
        <location evidence="9">Mitochondrion membrane</location>
        <topology evidence="9">Multi-pass membrane protein</topology>
    </subcellularLocation>
</comment>
<dbReference type="GO" id="GO:0031966">
    <property type="term" value="C:mitochondrial membrane"/>
    <property type="evidence" value="ECO:0007669"/>
    <property type="project" value="UniProtKB-SubCell"/>
</dbReference>
<dbReference type="AlphaFoldDB" id="A0A086VL75"/>
<evidence type="ECO:0000256" key="4">
    <source>
        <dbReference type="ARBA" id="ARBA00022448"/>
    </source>
</evidence>
<dbReference type="PANTHER" id="PTHR11058:SF9">
    <property type="entry name" value="NADH-UBIQUINONE OXIDOREDUCTASE CHAIN 3"/>
    <property type="match status" value="1"/>
</dbReference>
<feature type="transmembrane region" description="Helical" evidence="9">
    <location>
        <begin position="56"/>
        <end position="81"/>
    </location>
</feature>
<comment type="similarity">
    <text evidence="2 9">Belongs to the complex I subunit 3 family.</text>
</comment>
<evidence type="ECO:0000313" key="11">
    <source>
        <dbReference type="Proteomes" id="UP000243308"/>
    </source>
</evidence>
<dbReference type="OrthoDB" id="154075at2759"/>
<keyword evidence="9 10" id="KW-0830">Ubiquinone</keyword>
<keyword evidence="7 9" id="KW-0472">Membrane</keyword>
<dbReference type="InterPro" id="IPR000440">
    <property type="entry name" value="NADH_UbQ/plastoQ_OxRdtase_su3"/>
</dbReference>
<evidence type="ECO:0000313" key="10">
    <source>
        <dbReference type="EMBL" id="KFH98274.1"/>
    </source>
</evidence>
<evidence type="ECO:0000256" key="8">
    <source>
        <dbReference type="ARBA" id="ARBA00049551"/>
    </source>
</evidence>
<evidence type="ECO:0000256" key="7">
    <source>
        <dbReference type="ARBA" id="ARBA00023136"/>
    </source>
</evidence>
<proteinExistence type="inferred from homology"/>
<keyword evidence="9" id="KW-0249">Electron transport</keyword>
<evidence type="ECO:0000256" key="1">
    <source>
        <dbReference type="ARBA" id="ARBA00004370"/>
    </source>
</evidence>
<reference evidence="10 11" key="1">
    <citation type="submission" date="2011-02" db="EMBL/GenBank/DDBJ databases">
        <title>The Genome Sequence of Mortierella verticillata NRRL 6337.</title>
        <authorList>
            <consortium name="The Broad Institute Genome Sequencing Platform"/>
            <person name="Russ C."/>
            <person name="Cuomo C."/>
            <person name="Burger G."/>
            <person name="Gray M.W."/>
            <person name="Holland P.W.H."/>
            <person name="King N."/>
            <person name="Lang F.B.F."/>
            <person name="Roger A.J."/>
            <person name="Ruiz-Trillo I."/>
            <person name="Young S.K."/>
            <person name="Zeng Q."/>
            <person name="Gargeya S."/>
            <person name="Alvarado L."/>
            <person name="Berlin A."/>
            <person name="Chapman S.B."/>
            <person name="Chen Z."/>
            <person name="Freedman E."/>
            <person name="Gellesch M."/>
            <person name="Goldberg J."/>
            <person name="Griggs A."/>
            <person name="Gujja S."/>
            <person name="Heilman E."/>
            <person name="Heiman D."/>
            <person name="Howarth C."/>
            <person name="Mehta T."/>
            <person name="Neiman D."/>
            <person name="Pearson M."/>
            <person name="Roberts A."/>
            <person name="Saif S."/>
            <person name="Shea T."/>
            <person name="Shenoy N."/>
            <person name="Sisk P."/>
            <person name="Stolte C."/>
            <person name="Sykes S."/>
            <person name="White J."/>
            <person name="Yandava C."/>
            <person name="Haas B."/>
            <person name="Nusbaum C."/>
            <person name="Birren B."/>
        </authorList>
    </citation>
    <scope>NUCLEOTIDE SEQUENCE [LARGE SCALE GENOMIC DNA]</scope>
    <source>
        <strain evidence="10 11">NRRL 6337</strain>
    </source>
</reference>
<dbReference type="EC" id="7.1.1.2" evidence="9"/>
<name>A0A086VL75_9FUNG</name>
<comment type="function">
    <text evidence="9">Core subunit of the mitochondrial membrane respiratory chain NADH dehydrogenase (Complex I) which catalyzes electron transfer from NADH through the respiratory chain, using ubiquinone as an electron acceptor. Essential for the catalytic activity of complex I.</text>
</comment>
<organism evidence="10 11">
    <name type="scientific">Podila verticillata NRRL 6337</name>
    <dbReference type="NCBI Taxonomy" id="1069443"/>
    <lineage>
        <taxon>Eukaryota</taxon>
        <taxon>Fungi</taxon>
        <taxon>Fungi incertae sedis</taxon>
        <taxon>Mucoromycota</taxon>
        <taxon>Mortierellomycotina</taxon>
        <taxon>Mortierellomycetes</taxon>
        <taxon>Mortierellales</taxon>
        <taxon>Mortierellaceae</taxon>
        <taxon>Podila</taxon>
    </lineage>
</organism>